<accession>A0ACC1JLD8</accession>
<proteinExistence type="predicted"/>
<dbReference type="Proteomes" id="UP001140234">
    <property type="component" value="Unassembled WGS sequence"/>
</dbReference>
<keyword evidence="2" id="KW-1185">Reference proteome</keyword>
<evidence type="ECO:0000313" key="2">
    <source>
        <dbReference type="Proteomes" id="UP001140234"/>
    </source>
</evidence>
<feature type="non-terminal residue" evidence="1">
    <location>
        <position position="119"/>
    </location>
</feature>
<name>A0ACC1JLD8_9FUNG</name>
<dbReference type="EMBL" id="JANBUJ010003040">
    <property type="protein sequence ID" value="KAJ2762161.1"/>
    <property type="molecule type" value="Genomic_DNA"/>
</dbReference>
<protein>
    <submittedName>
        <fullName evidence="1">Uncharacterized protein</fullName>
    </submittedName>
</protein>
<comment type="caution">
    <text evidence="1">The sequence shown here is derived from an EMBL/GenBank/DDBJ whole genome shotgun (WGS) entry which is preliminary data.</text>
</comment>
<evidence type="ECO:0000313" key="1">
    <source>
        <dbReference type="EMBL" id="KAJ2762161.1"/>
    </source>
</evidence>
<organism evidence="1 2">
    <name type="scientific">Coemansia nantahalensis</name>
    <dbReference type="NCBI Taxonomy" id="2789366"/>
    <lineage>
        <taxon>Eukaryota</taxon>
        <taxon>Fungi</taxon>
        <taxon>Fungi incertae sedis</taxon>
        <taxon>Zoopagomycota</taxon>
        <taxon>Kickxellomycotina</taxon>
        <taxon>Kickxellomycetes</taxon>
        <taxon>Kickxellales</taxon>
        <taxon>Kickxellaceae</taxon>
        <taxon>Coemansia</taxon>
    </lineage>
</organism>
<feature type="non-terminal residue" evidence="1">
    <location>
        <position position="1"/>
    </location>
</feature>
<sequence length="119" mass="13381">DVPDPVDYLCRVENILVGHHLSLDACGPGAILANVETGLGVLLRTDPNNPDAVNVPSSWATMCDRFLDLCPPTISRRHALRDLEHLTMNIMRPFREFPAQFDKLRRYANIPDNDPDAFE</sequence>
<reference evidence="1" key="1">
    <citation type="submission" date="2022-07" db="EMBL/GenBank/DDBJ databases">
        <title>Phylogenomic reconstructions and comparative analyses of Kickxellomycotina fungi.</title>
        <authorList>
            <person name="Reynolds N.K."/>
            <person name="Stajich J.E."/>
            <person name="Barry K."/>
            <person name="Grigoriev I.V."/>
            <person name="Crous P."/>
            <person name="Smith M.E."/>
        </authorList>
    </citation>
    <scope>NUCLEOTIDE SEQUENCE</scope>
    <source>
        <strain evidence="1">CBS 109366</strain>
    </source>
</reference>
<gene>
    <name evidence="1" type="ORF">IWQ57_005861</name>
</gene>